<feature type="domain" description="DUF2110" evidence="3">
    <location>
        <begin position="159"/>
        <end position="223"/>
    </location>
</feature>
<evidence type="ECO:0000259" key="1">
    <source>
        <dbReference type="Pfam" id="PF09883"/>
    </source>
</evidence>
<gene>
    <name evidence="4" type="ORF">H5V44_15710</name>
</gene>
<dbReference type="InterPro" id="IPR056757">
    <property type="entry name" value="DUF2110_C"/>
</dbReference>
<comment type="caution">
    <text evidence="4">The sequence shown here is derived from an EMBL/GenBank/DDBJ whole genome shotgun (WGS) entry which is preliminary data.</text>
</comment>
<dbReference type="EMBL" id="JACKXD010000006">
    <property type="protein sequence ID" value="MBB6647712.1"/>
    <property type="molecule type" value="Genomic_DNA"/>
</dbReference>
<evidence type="ECO:0000259" key="2">
    <source>
        <dbReference type="Pfam" id="PF24872"/>
    </source>
</evidence>
<dbReference type="AlphaFoldDB" id="A0A7J9SMD2"/>
<organism evidence="4 5">
    <name type="scientific">Halobellus ruber</name>
    <dbReference type="NCBI Taxonomy" id="2761102"/>
    <lineage>
        <taxon>Archaea</taxon>
        <taxon>Methanobacteriati</taxon>
        <taxon>Methanobacteriota</taxon>
        <taxon>Stenosarchaea group</taxon>
        <taxon>Halobacteria</taxon>
        <taxon>Halobacteriales</taxon>
        <taxon>Haloferacaceae</taxon>
        <taxon>Halobellus</taxon>
    </lineage>
</organism>
<feature type="domain" description="DUF2110" evidence="2">
    <location>
        <begin position="1"/>
        <end position="72"/>
    </location>
</feature>
<reference evidence="4 5" key="1">
    <citation type="submission" date="2020-08" db="EMBL/GenBank/DDBJ databases">
        <authorList>
            <person name="Seo M.-J."/>
        </authorList>
    </citation>
    <scope>NUCLEOTIDE SEQUENCE [LARGE SCALE GENOMIC DNA]</scope>
    <source>
        <strain evidence="4 5">MBLA0160</strain>
    </source>
</reference>
<proteinExistence type="predicted"/>
<dbReference type="Pfam" id="PF09883">
    <property type="entry name" value="DUF2110"/>
    <property type="match status" value="1"/>
</dbReference>
<evidence type="ECO:0000313" key="4">
    <source>
        <dbReference type="EMBL" id="MBB6647712.1"/>
    </source>
</evidence>
<dbReference type="Pfam" id="PF24873">
    <property type="entry name" value="DUF2110_C"/>
    <property type="match status" value="1"/>
</dbReference>
<dbReference type="Pfam" id="PF24872">
    <property type="entry name" value="DUF2110_N"/>
    <property type="match status" value="1"/>
</dbReference>
<dbReference type="InterPro" id="IPR056756">
    <property type="entry name" value="DUF2110_central"/>
</dbReference>
<evidence type="ECO:0000259" key="3">
    <source>
        <dbReference type="Pfam" id="PF24873"/>
    </source>
</evidence>
<accession>A0A7J9SMD2</accession>
<sequence length="225" mass="24112">MVVLATKCYVGGDARGRAIQGLGSLIDNEIGDLAVEWEIDVRDDEFVAVDLAGEDATVAGNALADSWGAIDTEFEAGGTYVGTLDEWDDEGWLLDVGNGTRIRIPAAELGLGPGSPEQIRDRFGVVQHTPLRFVYGEPSRLADATRDRLYEWTREAGSGRVNVNSATRGNVRATVNRAGHADDIVTVERLGLLEQSIVCPEATDPPGLLASIGPHLRSELKCVLT</sequence>
<dbReference type="Proteomes" id="UP000546257">
    <property type="component" value="Unassembled WGS sequence"/>
</dbReference>
<evidence type="ECO:0000313" key="5">
    <source>
        <dbReference type="Proteomes" id="UP000546257"/>
    </source>
</evidence>
<keyword evidence="5" id="KW-1185">Reference proteome</keyword>
<protein>
    <submittedName>
        <fullName evidence="4">DUF2110 family protein</fullName>
    </submittedName>
</protein>
<dbReference type="RefSeq" id="WP_185194081.1">
    <property type="nucleotide sequence ID" value="NZ_JACKXD010000006.1"/>
</dbReference>
<feature type="domain" description="DUF2110" evidence="1">
    <location>
        <begin position="75"/>
        <end position="153"/>
    </location>
</feature>
<dbReference type="InterPro" id="IPR056758">
    <property type="entry name" value="DUF2110_N"/>
</dbReference>
<name>A0A7J9SMD2_9EURY</name>